<dbReference type="Proteomes" id="UP000297445">
    <property type="component" value="Unassembled WGS sequence"/>
</dbReference>
<evidence type="ECO:0000256" key="3">
    <source>
        <dbReference type="ARBA" id="ARBA00023002"/>
    </source>
</evidence>
<evidence type="ECO:0000256" key="2">
    <source>
        <dbReference type="ARBA" id="ARBA00022827"/>
    </source>
</evidence>
<keyword evidence="1" id="KW-0285">Flavoprotein</keyword>
<dbReference type="Gene3D" id="3.50.50.60">
    <property type="entry name" value="FAD/NAD(P)-binding domain"/>
    <property type="match status" value="1"/>
</dbReference>
<organism evidence="6 7">
    <name type="scientific">Acinetobacter seifertii</name>
    <dbReference type="NCBI Taxonomy" id="1530123"/>
    <lineage>
        <taxon>Bacteria</taxon>
        <taxon>Pseudomonadati</taxon>
        <taxon>Pseudomonadota</taxon>
        <taxon>Gammaproteobacteria</taxon>
        <taxon>Moraxellales</taxon>
        <taxon>Moraxellaceae</taxon>
        <taxon>Acinetobacter</taxon>
        <taxon>Acinetobacter calcoaceticus/baumannii complex</taxon>
    </lineage>
</organism>
<evidence type="ECO:0000313" key="6">
    <source>
        <dbReference type="EMBL" id="TEU27738.1"/>
    </source>
</evidence>
<dbReference type="Pfam" id="PF13450">
    <property type="entry name" value="NAD_binding_8"/>
    <property type="match status" value="1"/>
</dbReference>
<dbReference type="GO" id="GO:0071949">
    <property type="term" value="F:FAD binding"/>
    <property type="evidence" value="ECO:0007669"/>
    <property type="project" value="InterPro"/>
</dbReference>
<dbReference type="EMBL" id="SNSA01000004">
    <property type="protein sequence ID" value="TEU27738.1"/>
    <property type="molecule type" value="Genomic_DNA"/>
</dbReference>
<dbReference type="SUPFAM" id="SSF51905">
    <property type="entry name" value="FAD/NAD(P)-binding domain"/>
    <property type="match status" value="1"/>
</dbReference>
<dbReference type="AlphaFoldDB" id="A0A5E9PI94"/>
<dbReference type="InterPro" id="IPR036188">
    <property type="entry name" value="FAD/NAD-bd_sf"/>
</dbReference>
<dbReference type="RefSeq" id="WP_134262665.1">
    <property type="nucleotide sequence ID" value="NZ_SNSA01000004.1"/>
</dbReference>
<evidence type="ECO:0000313" key="7">
    <source>
        <dbReference type="Proteomes" id="UP000297445"/>
    </source>
</evidence>
<dbReference type="Pfam" id="PF01494">
    <property type="entry name" value="FAD_binding_3"/>
    <property type="match status" value="1"/>
</dbReference>
<gene>
    <name evidence="6" type="ORF">E2R16_10385</name>
</gene>
<keyword evidence="4 6" id="KW-0503">Monooxygenase</keyword>
<feature type="domain" description="FAD-binding" evidence="5">
    <location>
        <begin position="319"/>
        <end position="384"/>
    </location>
</feature>
<comment type="caution">
    <text evidence="6">The sequence shown here is derived from an EMBL/GenBank/DDBJ whole genome shotgun (WGS) entry which is preliminary data.</text>
</comment>
<keyword evidence="2" id="KW-0274">FAD</keyword>
<sequence>MKQLHISIIGAGLGGLCLAQMLKRAHIAFDVFERDPAPNSRTQGYRIRIDADGQRALAASLPESLYTLFRETASIAASAGQFLTPKLESTLEERIPESWRSNTDEENPIKDEDLRVNRQTLREILMTGIEDHIHFNHAFDHYVVKQDGRVEVYFDNRSPISSDALVGADGVNSAVRSQLAPDALPLDTGSICIYGKTQLKKLNDHALDNGMRVIFANGFTAIFDDICFKAPLPDIAACIEPRCSLTPIDDYLYWALIGPKSRFGIGHSTVSLQELQAVLHKVMFDVTEDWHLTIQQIIRQTDLSAVAMLPIRNGRPEIAWKTGSVTLLGDAIHAMSPAGGVGANTALKDASLLGSMFAKIASENGEITNALNDYEKQMRAWAIEAIASSNRGAERLFKMSTA</sequence>
<dbReference type="PANTHER" id="PTHR47178:SF5">
    <property type="entry name" value="FAD-BINDING DOMAIN-CONTAINING PROTEIN"/>
    <property type="match status" value="1"/>
</dbReference>
<proteinExistence type="predicted"/>
<dbReference type="PANTHER" id="PTHR47178">
    <property type="entry name" value="MONOOXYGENASE, FAD-BINDING"/>
    <property type="match status" value="1"/>
</dbReference>
<dbReference type="InterPro" id="IPR002938">
    <property type="entry name" value="FAD-bd"/>
</dbReference>
<reference evidence="6 7" key="1">
    <citation type="submission" date="2019-03" db="EMBL/GenBank/DDBJ databases">
        <title>Draft genome sequence of an environmental Acinetobacter seifertii from Brazil.</title>
        <authorList>
            <person name="Furlan J.P.R."/>
            <person name="Stehling E.G."/>
        </authorList>
    </citation>
    <scope>NUCLEOTIDE SEQUENCE [LARGE SCALE GENOMIC DNA]</scope>
    <source>
        <strain evidence="6 7">SAb133</strain>
    </source>
</reference>
<evidence type="ECO:0000259" key="5">
    <source>
        <dbReference type="Pfam" id="PF01494"/>
    </source>
</evidence>
<evidence type="ECO:0000256" key="1">
    <source>
        <dbReference type="ARBA" id="ARBA00022630"/>
    </source>
</evidence>
<protein>
    <submittedName>
        <fullName evidence="6">FAD-dependent monooxygenase</fullName>
    </submittedName>
</protein>
<evidence type="ECO:0000256" key="4">
    <source>
        <dbReference type="ARBA" id="ARBA00023033"/>
    </source>
</evidence>
<name>A0A5E9PI94_9GAMM</name>
<dbReference type="PRINTS" id="PR00420">
    <property type="entry name" value="RNGMNOXGNASE"/>
</dbReference>
<accession>A0A5E9PI94</accession>
<dbReference type="GO" id="GO:0004497">
    <property type="term" value="F:monooxygenase activity"/>
    <property type="evidence" value="ECO:0007669"/>
    <property type="project" value="UniProtKB-KW"/>
</dbReference>
<keyword evidence="3" id="KW-0560">Oxidoreductase</keyword>